<dbReference type="Gene3D" id="3.40.50.720">
    <property type="entry name" value="NAD(P)-binding Rossmann-like Domain"/>
    <property type="match status" value="1"/>
</dbReference>
<evidence type="ECO:0000256" key="1">
    <source>
        <dbReference type="ARBA" id="ARBA00006484"/>
    </source>
</evidence>
<comment type="caution">
    <text evidence="4">The sequence shown here is derived from an EMBL/GenBank/DDBJ whole genome shotgun (WGS) entry which is preliminary data.</text>
</comment>
<dbReference type="CDD" id="cd05233">
    <property type="entry name" value="SDR_c"/>
    <property type="match status" value="1"/>
</dbReference>
<evidence type="ECO:0000313" key="4">
    <source>
        <dbReference type="EMBL" id="SKC42484.1"/>
    </source>
</evidence>
<dbReference type="InterPro" id="IPR002347">
    <property type="entry name" value="SDR_fam"/>
</dbReference>
<keyword evidence="5" id="KW-1185">Reference proteome</keyword>
<proteinExistence type="inferred from homology"/>
<accession>A0ABY1LHV9</accession>
<evidence type="ECO:0000256" key="3">
    <source>
        <dbReference type="RuleBase" id="RU000363"/>
    </source>
</evidence>
<gene>
    <name evidence="4" type="ORF">SAMN06295973_0819</name>
</gene>
<evidence type="ECO:0000313" key="5">
    <source>
        <dbReference type="Proteomes" id="UP000190827"/>
    </source>
</evidence>
<dbReference type="PROSITE" id="PS00061">
    <property type="entry name" value="ADH_SHORT"/>
    <property type="match status" value="1"/>
</dbReference>
<dbReference type="Proteomes" id="UP000190827">
    <property type="component" value="Unassembled WGS sequence"/>
</dbReference>
<reference evidence="4 5" key="1">
    <citation type="submission" date="2017-02" db="EMBL/GenBank/DDBJ databases">
        <authorList>
            <person name="Varghese N."/>
            <person name="Submissions S."/>
        </authorList>
    </citation>
    <scope>NUCLEOTIDE SEQUENCE [LARGE SCALE GENOMIC DNA]</scope>
    <source>
        <strain evidence="4 5">VKM Ac-1787</strain>
    </source>
</reference>
<dbReference type="PRINTS" id="PR00081">
    <property type="entry name" value="GDHRDH"/>
</dbReference>
<dbReference type="PANTHER" id="PTHR43669">
    <property type="entry name" value="5-KETO-D-GLUCONATE 5-REDUCTASE"/>
    <property type="match status" value="1"/>
</dbReference>
<keyword evidence="2" id="KW-0560">Oxidoreductase</keyword>
<dbReference type="InterPro" id="IPR036291">
    <property type="entry name" value="NAD(P)-bd_dom_sf"/>
</dbReference>
<protein>
    <submittedName>
        <fullName evidence="4">NADP-dependent 3-hydroxy acid dehydrogenase YdfG</fullName>
    </submittedName>
</protein>
<evidence type="ECO:0000256" key="2">
    <source>
        <dbReference type="ARBA" id="ARBA00023002"/>
    </source>
</evidence>
<dbReference type="RefSeq" id="WP_079704832.1">
    <property type="nucleotide sequence ID" value="NZ_FUZO01000001.1"/>
</dbReference>
<dbReference type="PANTHER" id="PTHR43669:SF3">
    <property type="entry name" value="ALCOHOL DEHYDROGENASE, PUTATIVE (AFU_ORTHOLOGUE AFUA_3G03445)-RELATED"/>
    <property type="match status" value="1"/>
</dbReference>
<dbReference type="PRINTS" id="PR00080">
    <property type="entry name" value="SDRFAMILY"/>
</dbReference>
<name>A0ABY1LHV9_9MICO</name>
<comment type="similarity">
    <text evidence="1 3">Belongs to the short-chain dehydrogenases/reductases (SDR) family.</text>
</comment>
<dbReference type="Pfam" id="PF00106">
    <property type="entry name" value="adh_short"/>
    <property type="match status" value="1"/>
</dbReference>
<sequence length="231" mass="23789">MTSTRPLGNVLISGGSAGLGAAVAAAVREHGGRPIVLDLRVDPDAVDAYAVDVSDTRATEELVARIASELGGLDAVVTAAGVDRPAPFGALPGAEWERIVAVNLLGTAAVVRGALPALEAAHGRVVTIASSLALRALGDATAYCASKFAVLGFSRSLAAESKGRLGVTTVIPAGMDTRFFDGRDEQYKPGPDAKLIDPAEVAAAIVFALERPRGVELRELVVCPEEEPSWP</sequence>
<dbReference type="SUPFAM" id="SSF51735">
    <property type="entry name" value="NAD(P)-binding Rossmann-fold domains"/>
    <property type="match status" value="1"/>
</dbReference>
<organism evidence="4 5">
    <name type="scientific">Plantibacter cousiniae</name>
    <name type="common">nom. nud.</name>
    <dbReference type="NCBI Taxonomy" id="199709"/>
    <lineage>
        <taxon>Bacteria</taxon>
        <taxon>Bacillati</taxon>
        <taxon>Actinomycetota</taxon>
        <taxon>Actinomycetes</taxon>
        <taxon>Micrococcales</taxon>
        <taxon>Microbacteriaceae</taxon>
        <taxon>Plantibacter</taxon>
    </lineage>
</organism>
<dbReference type="EMBL" id="FUZO01000001">
    <property type="protein sequence ID" value="SKC42484.1"/>
    <property type="molecule type" value="Genomic_DNA"/>
</dbReference>
<dbReference type="InterPro" id="IPR020904">
    <property type="entry name" value="Sc_DH/Rdtase_CS"/>
</dbReference>